<evidence type="ECO:0000256" key="3">
    <source>
        <dbReference type="ARBA" id="ARBA00023204"/>
    </source>
</evidence>
<keyword evidence="2" id="KW-0227">DNA damage</keyword>
<keyword evidence="3" id="KW-0234">DNA repair</keyword>
<gene>
    <name evidence="8" type="ORF">DCAR_0934837</name>
</gene>
<feature type="compositionally biased region" description="Acidic residues" evidence="5">
    <location>
        <begin position="523"/>
        <end position="533"/>
    </location>
</feature>
<feature type="domain" description="Chromatin assembly factor 1 subunit Cac1-like C-terminal" evidence="7">
    <location>
        <begin position="710"/>
        <end position="760"/>
    </location>
</feature>
<dbReference type="GO" id="GO:0045787">
    <property type="term" value="P:positive regulation of cell cycle"/>
    <property type="evidence" value="ECO:0007669"/>
    <property type="project" value="EnsemblPlants"/>
</dbReference>
<keyword evidence="9" id="KW-1185">Reference proteome</keyword>
<dbReference type="GO" id="GO:0009825">
    <property type="term" value="P:multidimensional cell growth"/>
    <property type="evidence" value="ECO:0007669"/>
    <property type="project" value="EnsemblPlants"/>
</dbReference>
<keyword evidence="4" id="KW-0539">Nucleus</keyword>
<dbReference type="Pfam" id="PF12253">
    <property type="entry name" value="CAF1A_dimeriz"/>
    <property type="match status" value="1"/>
</dbReference>
<dbReference type="PANTHER" id="PTHR15272:SF0">
    <property type="entry name" value="CHROMATIN ASSEMBLY FACTOR 1 SUBUNIT A"/>
    <property type="match status" value="1"/>
</dbReference>
<feature type="region of interest" description="Disordered" evidence="5">
    <location>
        <begin position="276"/>
        <end position="325"/>
    </location>
</feature>
<protein>
    <recommendedName>
        <fullName evidence="10">Chromatin assembly factor 1 subunit FAS1</fullName>
    </recommendedName>
</protein>
<reference evidence="8" key="1">
    <citation type="journal article" date="2016" name="Nat. Genet.">
        <title>A high-quality carrot genome assembly provides new insights into carotenoid accumulation and asterid genome evolution.</title>
        <authorList>
            <person name="Iorizzo M."/>
            <person name="Ellison S."/>
            <person name="Senalik D."/>
            <person name="Zeng P."/>
            <person name="Satapoomin P."/>
            <person name="Huang J."/>
            <person name="Bowman M."/>
            <person name="Iovene M."/>
            <person name="Sanseverino W."/>
            <person name="Cavagnaro P."/>
            <person name="Yildiz M."/>
            <person name="Macko-Podgorni A."/>
            <person name="Moranska E."/>
            <person name="Grzebelus E."/>
            <person name="Grzebelus D."/>
            <person name="Ashrafi H."/>
            <person name="Zheng Z."/>
            <person name="Cheng S."/>
            <person name="Spooner D."/>
            <person name="Van Deynze A."/>
            <person name="Simon P."/>
        </authorList>
    </citation>
    <scope>NUCLEOTIDE SEQUENCE</scope>
    <source>
        <tissue evidence="8">Leaf</tissue>
    </source>
</reference>
<evidence type="ECO:0000259" key="6">
    <source>
        <dbReference type="Pfam" id="PF12253"/>
    </source>
</evidence>
<dbReference type="GO" id="GO:0009934">
    <property type="term" value="P:regulation of meristem structural organization"/>
    <property type="evidence" value="ECO:0007669"/>
    <property type="project" value="EnsemblPlants"/>
</dbReference>
<reference evidence="8" key="2">
    <citation type="submission" date="2022-03" db="EMBL/GenBank/DDBJ databases">
        <title>Draft title - Genomic analysis of global carrot germplasm unveils the trajectory of domestication and the origin of high carotenoid orange carrot.</title>
        <authorList>
            <person name="Iorizzo M."/>
            <person name="Ellison S."/>
            <person name="Senalik D."/>
            <person name="Macko-Podgorni A."/>
            <person name="Grzebelus D."/>
            <person name="Bostan H."/>
            <person name="Rolling W."/>
            <person name="Curaba J."/>
            <person name="Simon P."/>
        </authorList>
    </citation>
    <scope>NUCLEOTIDE SEQUENCE</scope>
    <source>
        <tissue evidence="8">Leaf</tissue>
    </source>
</reference>
<evidence type="ECO:0000313" key="8">
    <source>
        <dbReference type="EMBL" id="WOH15300.1"/>
    </source>
</evidence>
<dbReference type="GO" id="GO:0010026">
    <property type="term" value="P:trichome differentiation"/>
    <property type="evidence" value="ECO:0007669"/>
    <property type="project" value="EnsemblPlants"/>
</dbReference>
<dbReference type="Proteomes" id="UP000077755">
    <property type="component" value="Chromosome 9"/>
</dbReference>
<dbReference type="GO" id="GO:0051301">
    <property type="term" value="P:cell division"/>
    <property type="evidence" value="ECO:0007669"/>
    <property type="project" value="EnsemblPlants"/>
</dbReference>
<dbReference type="AlphaFoldDB" id="A0A175YBY5"/>
<dbReference type="GO" id="GO:0005634">
    <property type="term" value="C:nucleus"/>
    <property type="evidence" value="ECO:0007669"/>
    <property type="project" value="UniProtKB-SubCell"/>
</dbReference>
<feature type="region of interest" description="Disordered" evidence="5">
    <location>
        <begin position="340"/>
        <end position="362"/>
    </location>
</feature>
<dbReference type="PANTHER" id="PTHR15272">
    <property type="entry name" value="CHROMATIN ASSEMBLY FACTOR 1 SUBUNIT A CAF-1 SUBUNIT A"/>
    <property type="match status" value="1"/>
</dbReference>
<dbReference type="OrthoDB" id="440676at2759"/>
<dbReference type="EMBL" id="CP093351">
    <property type="protein sequence ID" value="WOH15300.1"/>
    <property type="molecule type" value="Genomic_DNA"/>
</dbReference>
<dbReference type="Pfam" id="PF21796">
    <property type="entry name" value="Cac1_C"/>
    <property type="match status" value="1"/>
</dbReference>
<feature type="region of interest" description="Disordered" evidence="5">
    <location>
        <begin position="523"/>
        <end position="572"/>
    </location>
</feature>
<evidence type="ECO:0000256" key="5">
    <source>
        <dbReference type="SAM" id="MobiDB-lite"/>
    </source>
</evidence>
<evidence type="ECO:0000256" key="2">
    <source>
        <dbReference type="ARBA" id="ARBA00022763"/>
    </source>
</evidence>
<organism evidence="8 9">
    <name type="scientific">Daucus carota subsp. sativus</name>
    <name type="common">Carrot</name>
    <dbReference type="NCBI Taxonomy" id="79200"/>
    <lineage>
        <taxon>Eukaryota</taxon>
        <taxon>Viridiplantae</taxon>
        <taxon>Streptophyta</taxon>
        <taxon>Embryophyta</taxon>
        <taxon>Tracheophyta</taxon>
        <taxon>Spermatophyta</taxon>
        <taxon>Magnoliopsida</taxon>
        <taxon>eudicotyledons</taxon>
        <taxon>Gunneridae</taxon>
        <taxon>Pentapetalae</taxon>
        <taxon>asterids</taxon>
        <taxon>campanulids</taxon>
        <taxon>Apiales</taxon>
        <taxon>Apiaceae</taxon>
        <taxon>Apioideae</taxon>
        <taxon>Scandiceae</taxon>
        <taxon>Daucinae</taxon>
        <taxon>Daucus</taxon>
        <taxon>Daucus sect. Daucus</taxon>
    </lineage>
</organism>
<feature type="region of interest" description="Disordered" evidence="5">
    <location>
        <begin position="450"/>
        <end position="477"/>
    </location>
</feature>
<dbReference type="GO" id="GO:0009555">
    <property type="term" value="P:pollen development"/>
    <property type="evidence" value="ECO:0007669"/>
    <property type="project" value="EnsemblPlants"/>
</dbReference>
<comment type="subcellular location">
    <subcellularLocation>
        <location evidence="1">Nucleus</location>
    </subcellularLocation>
</comment>
<feature type="compositionally biased region" description="Acidic residues" evidence="5">
    <location>
        <begin position="540"/>
        <end position="549"/>
    </location>
</feature>
<dbReference type="GO" id="GO:0000724">
    <property type="term" value="P:double-strand break repair via homologous recombination"/>
    <property type="evidence" value="ECO:0007669"/>
    <property type="project" value="EnsemblPlants"/>
</dbReference>
<feature type="domain" description="Chromatin assembly factor 1 subunit A dimerization" evidence="6">
    <location>
        <begin position="482"/>
        <end position="546"/>
    </location>
</feature>
<feature type="compositionally biased region" description="Basic and acidic residues" evidence="5">
    <location>
        <begin position="461"/>
        <end position="471"/>
    </location>
</feature>
<evidence type="ECO:0008006" key="10">
    <source>
        <dbReference type="Google" id="ProtNLM"/>
    </source>
</evidence>
<feature type="compositionally biased region" description="Polar residues" evidence="5">
    <location>
        <begin position="802"/>
        <end position="824"/>
    </location>
</feature>
<dbReference type="InterPro" id="IPR048800">
    <property type="entry name" value="Cac1-like_C"/>
</dbReference>
<dbReference type="GO" id="GO:0031507">
    <property type="term" value="P:heterochromatin formation"/>
    <property type="evidence" value="ECO:0007669"/>
    <property type="project" value="EnsemblPlants"/>
</dbReference>
<evidence type="ECO:0000313" key="9">
    <source>
        <dbReference type="Proteomes" id="UP000077755"/>
    </source>
</evidence>
<evidence type="ECO:0000259" key="7">
    <source>
        <dbReference type="Pfam" id="PF21796"/>
    </source>
</evidence>
<proteinExistence type="predicted"/>
<dbReference type="GO" id="GO:0033186">
    <property type="term" value="C:CAF-1 complex"/>
    <property type="evidence" value="ECO:0007669"/>
    <property type="project" value="EnsemblPlants"/>
</dbReference>
<dbReference type="InterPro" id="IPR022043">
    <property type="entry name" value="CAF1A_DD"/>
</dbReference>
<evidence type="ECO:0000256" key="4">
    <source>
        <dbReference type="ARBA" id="ARBA00023242"/>
    </source>
</evidence>
<name>A0A175YBY5_DAUCS</name>
<dbReference type="GO" id="GO:0048366">
    <property type="term" value="P:leaf development"/>
    <property type="evidence" value="ECO:0007669"/>
    <property type="project" value="EnsemblPlants"/>
</dbReference>
<dbReference type="GO" id="GO:0006334">
    <property type="term" value="P:nucleosome assembly"/>
    <property type="evidence" value="ECO:0007669"/>
    <property type="project" value="EnsemblPlants"/>
</dbReference>
<sequence length="824" mass="93871">MGEPMVIDLDEMNKPEMSSAKKSLKRKRVSMIESLSKEDREARIVALREEMSSLFAYFGEILEARKRDGVDLGVSGNSLIACLLEESRLPLSKLVDEIYEKVKEREEDVSVASVRSSVLLIGQRSFYGLANVNADVLEDDSEACLWCWETRDPKLIPKSMRGALKIWRTCRKKIQERITAVSALISALEKVDHDQTHRQELTKASERLGKVLSEADIRLLIGSMVQKIGADMAEKGGKREQTLLIKQMEKNKREAEKQKKRVELELQKEKLQSEKELKRLQDEADKEDRRREKEESELKKQLKRQQEEAERDQRRREKEEAELKKQLALQKQATLMERFLKKSKNSPPSQKAASPGDIRTADLPRNKATQVLESVTLSMDSILSQYDGAGAENLWKSHLNSWRCSGHSIRTDRKQHWGVRRTPKTELIKELKLTGTEEHCDEELITEKLADDSGESNSNCRECHTNKDEPVSKNLSRRRMRQLLQFDKSHRPAFYGTWPKESQLIKPRRPFNKDPDLDYEIDSDEEWEEEEPGESLSDCDKDDEEEILEDGPSKAEEEDESEDGFFVPDGYLSENEGVQDKMESDEDLVQAANSLSSCKADSEELSVFFRQQKYLHNLTENALRKSRPLIISNLLHEKAIPVLCGASKGTSELEQTCLLALSMRALPSYPTIEISLSEDVKDENLEASPSSNKGKTTPVADTKAILDSDLSEMVPIIQSNSQGINKVVNSLQQKFPDISKSQLRTKVREICHYTDNRWQVKKDILNKLGMSPSPSPDTSKKNMKNIASFFSKRCLPPEGKTENQVEASSTPPNDQLSNCIQIDT</sequence>
<accession>A0A175YBY5</accession>
<evidence type="ECO:0000256" key="1">
    <source>
        <dbReference type="ARBA" id="ARBA00004123"/>
    </source>
</evidence>
<dbReference type="Gramene" id="KZM80800">
    <property type="protein sequence ID" value="KZM80800"/>
    <property type="gene ID" value="DCAR_031596"/>
</dbReference>
<feature type="region of interest" description="Disordered" evidence="5">
    <location>
        <begin position="793"/>
        <end position="824"/>
    </location>
</feature>
<dbReference type="OMA" id="SETALWC"/>